<evidence type="ECO:0000313" key="1">
    <source>
        <dbReference type="EMBL" id="SVE48584.1"/>
    </source>
</evidence>
<feature type="non-terminal residue" evidence="1">
    <location>
        <position position="1"/>
    </location>
</feature>
<protein>
    <recommendedName>
        <fullName evidence="2">Outer membrane lipoprotein BamD-like domain-containing protein</fullName>
    </recommendedName>
</protein>
<evidence type="ECO:0008006" key="2">
    <source>
        <dbReference type="Google" id="ProtNLM"/>
    </source>
</evidence>
<proteinExistence type="predicted"/>
<reference evidence="1" key="1">
    <citation type="submission" date="2018-05" db="EMBL/GenBank/DDBJ databases">
        <authorList>
            <person name="Lanie J.A."/>
            <person name="Ng W.-L."/>
            <person name="Kazmierczak K.M."/>
            <person name="Andrzejewski T.M."/>
            <person name="Davidsen T.M."/>
            <person name="Wayne K.J."/>
            <person name="Tettelin H."/>
            <person name="Glass J.I."/>
            <person name="Rusch D."/>
            <person name="Podicherti R."/>
            <person name="Tsui H.-C.T."/>
            <person name="Winkler M.E."/>
        </authorList>
    </citation>
    <scope>NUCLEOTIDE SEQUENCE</scope>
</reference>
<organism evidence="1">
    <name type="scientific">marine metagenome</name>
    <dbReference type="NCBI Taxonomy" id="408172"/>
    <lineage>
        <taxon>unclassified sequences</taxon>
        <taxon>metagenomes</taxon>
        <taxon>ecological metagenomes</taxon>
    </lineage>
</organism>
<sequence>EKHLKTVIDKYPQSEFYESAQLYLGVTYFLQGKKPMAISLLEKLSSHAQDSDIQREANRILGILKNQVK</sequence>
<dbReference type="AlphaFoldDB" id="A0A383DW80"/>
<gene>
    <name evidence="1" type="ORF">METZ01_LOCUS501438</name>
</gene>
<dbReference type="Gene3D" id="1.25.40.10">
    <property type="entry name" value="Tetratricopeptide repeat domain"/>
    <property type="match status" value="1"/>
</dbReference>
<name>A0A383DW80_9ZZZZ</name>
<accession>A0A383DW80</accession>
<dbReference type="InterPro" id="IPR011990">
    <property type="entry name" value="TPR-like_helical_dom_sf"/>
</dbReference>
<dbReference type="EMBL" id="UINC01220596">
    <property type="protein sequence ID" value="SVE48584.1"/>
    <property type="molecule type" value="Genomic_DNA"/>
</dbReference>